<evidence type="ECO:0000256" key="2">
    <source>
        <dbReference type="ARBA" id="ARBA00022705"/>
    </source>
</evidence>
<proteinExistence type="inferred from homology"/>
<dbReference type="GO" id="GO:0043138">
    <property type="term" value="F:3'-5' DNA helicase activity"/>
    <property type="evidence" value="ECO:0007669"/>
    <property type="project" value="TreeGrafter"/>
</dbReference>
<dbReference type="NCBIfam" id="TIGR00595">
    <property type="entry name" value="priA"/>
    <property type="match status" value="1"/>
</dbReference>
<dbReference type="AlphaFoldDB" id="A0A7C4AK93"/>
<dbReference type="InterPro" id="IPR005259">
    <property type="entry name" value="PriA"/>
</dbReference>
<evidence type="ECO:0000256" key="1">
    <source>
        <dbReference type="ARBA" id="ARBA00022515"/>
    </source>
</evidence>
<dbReference type="EMBL" id="DTHO01000066">
    <property type="protein sequence ID" value="HGH00023.1"/>
    <property type="molecule type" value="Genomic_DNA"/>
</dbReference>
<dbReference type="Gene3D" id="3.40.1440.60">
    <property type="entry name" value="PriA, 3(prime) DNA-binding domain"/>
    <property type="match status" value="1"/>
</dbReference>
<dbReference type="HAMAP" id="MF_00983">
    <property type="entry name" value="PriA"/>
    <property type="match status" value="1"/>
</dbReference>
<comment type="cofactor">
    <cofactor evidence="8">
        <name>Zn(2+)</name>
        <dbReference type="ChEBI" id="CHEBI:29105"/>
    </cofactor>
    <text evidence="8">Binds 2 zinc ions per subunit.</text>
</comment>
<dbReference type="InterPro" id="IPR041222">
    <property type="entry name" value="PriA_3primeBD"/>
</dbReference>
<dbReference type="GO" id="GO:0006270">
    <property type="term" value="P:DNA replication initiation"/>
    <property type="evidence" value="ECO:0007669"/>
    <property type="project" value="TreeGrafter"/>
</dbReference>
<keyword evidence="3 8" id="KW-0479">Metal-binding</keyword>
<feature type="domain" description="Primosomal protein N' 3' DNA-binding" evidence="9">
    <location>
        <begin position="6"/>
        <end position="92"/>
    </location>
</feature>
<evidence type="ECO:0000256" key="4">
    <source>
        <dbReference type="ARBA" id="ARBA00022741"/>
    </source>
</evidence>
<dbReference type="GO" id="GO:0006310">
    <property type="term" value="P:DNA recombination"/>
    <property type="evidence" value="ECO:0007669"/>
    <property type="project" value="InterPro"/>
</dbReference>
<keyword evidence="4 8" id="KW-0547">Nucleotide-binding</keyword>
<dbReference type="Pfam" id="PF17764">
    <property type="entry name" value="PriA_3primeBD"/>
    <property type="match status" value="1"/>
</dbReference>
<evidence type="ECO:0000256" key="8">
    <source>
        <dbReference type="HAMAP-Rule" id="MF_00983"/>
    </source>
</evidence>
<dbReference type="GO" id="GO:1990077">
    <property type="term" value="C:primosome complex"/>
    <property type="evidence" value="ECO:0007669"/>
    <property type="project" value="UniProtKB-UniRule"/>
</dbReference>
<evidence type="ECO:0000256" key="6">
    <source>
        <dbReference type="ARBA" id="ARBA00022840"/>
    </source>
</evidence>
<feature type="binding site" evidence="8">
    <location>
        <position position="379"/>
    </location>
    <ligand>
        <name>Zn(2+)</name>
        <dbReference type="ChEBI" id="CHEBI:29105"/>
        <label>2</label>
    </ligand>
</feature>
<dbReference type="Gene3D" id="3.40.50.300">
    <property type="entry name" value="P-loop containing nucleotide triphosphate hydrolases"/>
    <property type="match status" value="1"/>
</dbReference>
<dbReference type="GO" id="GO:0008270">
    <property type="term" value="F:zinc ion binding"/>
    <property type="evidence" value="ECO:0007669"/>
    <property type="project" value="UniProtKB-UniRule"/>
</dbReference>
<dbReference type="InterPro" id="IPR042115">
    <property type="entry name" value="PriA_3primeBD_sf"/>
</dbReference>
<keyword evidence="7 8" id="KW-0238">DNA-binding</keyword>
<comment type="subunit">
    <text evidence="8">Component of the replication restart primosome.</text>
</comment>
<dbReference type="GO" id="GO:0006269">
    <property type="term" value="P:DNA replication, synthesis of primer"/>
    <property type="evidence" value="ECO:0007669"/>
    <property type="project" value="UniProtKB-KW"/>
</dbReference>
<dbReference type="InterPro" id="IPR027417">
    <property type="entry name" value="P-loop_NTPase"/>
</dbReference>
<feature type="binding site" evidence="8">
    <location>
        <position position="392"/>
    </location>
    <ligand>
        <name>Zn(2+)</name>
        <dbReference type="ChEBI" id="CHEBI:29105"/>
        <label>1</label>
    </ligand>
</feature>
<dbReference type="SUPFAM" id="SSF52540">
    <property type="entry name" value="P-loop containing nucleoside triphosphate hydrolases"/>
    <property type="match status" value="1"/>
</dbReference>
<feature type="binding site" evidence="8">
    <location>
        <position position="395"/>
    </location>
    <ligand>
        <name>Zn(2+)</name>
        <dbReference type="ChEBI" id="CHEBI:29105"/>
        <label>1</label>
    </ligand>
</feature>
<reference evidence="10" key="1">
    <citation type="journal article" date="2020" name="mSystems">
        <title>Genome- and Community-Level Interaction Insights into Carbon Utilization and Element Cycling Functions of Hydrothermarchaeota in Hydrothermal Sediment.</title>
        <authorList>
            <person name="Zhou Z."/>
            <person name="Liu Y."/>
            <person name="Xu W."/>
            <person name="Pan J."/>
            <person name="Luo Z.H."/>
            <person name="Li M."/>
        </authorList>
    </citation>
    <scope>NUCLEOTIDE SEQUENCE [LARGE SCALE GENOMIC DNA]</scope>
    <source>
        <strain evidence="10">SpSt-788</strain>
    </source>
</reference>
<comment type="caution">
    <text evidence="8">As this protein does not have any detectable helicase domains, it probably does not have helicase activity.</text>
</comment>
<comment type="function">
    <text evidence="8">Initiates the restart of stalled replication forks, which reloads the replicative helicase on sites other than the origin of replication. Recognizes and binds to abandoned replication forks and remodels them to uncover a helicase loading site. Promotes assembly of the primosome at these replication forks.</text>
</comment>
<evidence type="ECO:0000256" key="3">
    <source>
        <dbReference type="ARBA" id="ARBA00022723"/>
    </source>
</evidence>
<dbReference type="GO" id="GO:0005524">
    <property type="term" value="F:ATP binding"/>
    <property type="evidence" value="ECO:0007669"/>
    <property type="project" value="UniProtKB-UniRule"/>
</dbReference>
<feature type="binding site" evidence="8">
    <location>
        <position position="364"/>
    </location>
    <ligand>
        <name>Zn(2+)</name>
        <dbReference type="ChEBI" id="CHEBI:29105"/>
        <label>2</label>
    </ligand>
</feature>
<keyword evidence="2 8" id="KW-0235">DNA replication</keyword>
<feature type="binding site" evidence="8">
    <location>
        <position position="355"/>
    </location>
    <ligand>
        <name>Zn(2+)</name>
        <dbReference type="ChEBI" id="CHEBI:29105"/>
        <label>1</label>
    </ligand>
</feature>
<dbReference type="PANTHER" id="PTHR30580:SF0">
    <property type="entry name" value="PRIMOSOMAL PROTEIN N"/>
    <property type="match status" value="1"/>
</dbReference>
<comment type="caution">
    <text evidence="10">The sequence shown here is derived from an EMBL/GenBank/DDBJ whole genome shotgun (WGS) entry which is preliminary data.</text>
</comment>
<dbReference type="GO" id="GO:0003677">
    <property type="term" value="F:DNA binding"/>
    <property type="evidence" value="ECO:0007669"/>
    <property type="project" value="UniProtKB-UniRule"/>
</dbReference>
<feature type="binding site" evidence="8">
    <location>
        <position position="352"/>
    </location>
    <ligand>
        <name>Zn(2+)</name>
        <dbReference type="ChEBI" id="CHEBI:29105"/>
        <label>1</label>
    </ligand>
</feature>
<dbReference type="GO" id="GO:0006302">
    <property type="term" value="P:double-strand break repair"/>
    <property type="evidence" value="ECO:0007669"/>
    <property type="project" value="InterPro"/>
</dbReference>
<feature type="binding site" evidence="8">
    <location>
        <position position="382"/>
    </location>
    <ligand>
        <name>Zn(2+)</name>
        <dbReference type="ChEBI" id="CHEBI:29105"/>
        <label>2</label>
    </ligand>
</feature>
<protein>
    <recommendedName>
        <fullName evidence="8">Probable replication restart protein PriA</fullName>
    </recommendedName>
    <alternativeName>
        <fullName evidence="8">Putative ATP-dependent DNA helicase PriA</fullName>
    </alternativeName>
</protein>
<comment type="similarity">
    <text evidence="8">Belongs to the helicase family. PriA subfamily.</text>
</comment>
<keyword evidence="6 8" id="KW-0067">ATP-binding</keyword>
<gene>
    <name evidence="8 10" type="primary">priA</name>
    <name evidence="10" type="ORF">ENV75_06225</name>
</gene>
<evidence type="ECO:0000259" key="9">
    <source>
        <dbReference type="Pfam" id="PF17764"/>
    </source>
</evidence>
<sequence>MSYFDVSVPLKLKTLTYQYEEDKDLTGFAVEVPLRGRTAYGIILNKREALPGIPEIKKIIRVLGRAYSERFVSFLQWLSFYYLSEMGSVLRITFFEEAVKFLKAKKGKLTRQPLSSSIYFVYPERINEETVSKIAEAAMMKKYKTFLIHCPNIAYEIALMIETVERLRISEGTILLIMPEIKDARILYSLIKEKIDEVVLLHSDMKHSELFSSISMIMQDEARIIVGTRSALFAPARKLSLIMVADESSWLYKEEQTPRYHARDCAIMRGFIEDCPVVLTAEMPSVTSYFNSIIGKYELIDDFKTVKHPDIKVIRQPYRSTFHPETVLYLRQYFREGVLVTAPRSGHSILRCSECGEVMRCKNCGYTFVFHKSLNILECFRCNIVIKAPQECPYCFSMDIQPVGTGIEKIKEELEKIFSKKGLEIKKLESEYEELKGIYVIQTGKIKKGYAPVFKGAVIVDFDFFLSIPDYRALENVFRKVLSIKRLIKNDGTLIIQTGNPGNEFLKFIRSYNFRDFYFYELKHRENAGFPPFARLIKLMIKLKKTASKETLKTIKELLNCETSAEILGGYTDENKSEFIFILRSKERKKLTEEAHHLVSKLKDLKGVSLKVEVDPVSLRI</sequence>
<keyword evidence="1 8" id="KW-0639">Primosome</keyword>
<dbReference type="PANTHER" id="PTHR30580">
    <property type="entry name" value="PRIMOSOMAL PROTEIN N"/>
    <property type="match status" value="1"/>
</dbReference>
<accession>A0A7C4AK93</accession>
<keyword evidence="5 8" id="KW-0862">Zinc</keyword>
<feature type="binding site" evidence="8">
    <location>
        <position position="361"/>
    </location>
    <ligand>
        <name>Zn(2+)</name>
        <dbReference type="ChEBI" id="CHEBI:29105"/>
        <label>2</label>
    </ligand>
</feature>
<evidence type="ECO:0000313" key="10">
    <source>
        <dbReference type="EMBL" id="HGH00023.1"/>
    </source>
</evidence>
<organism evidence="10">
    <name type="scientific">Thermodesulfovibrio aggregans</name>
    <dbReference type="NCBI Taxonomy" id="86166"/>
    <lineage>
        <taxon>Bacteria</taxon>
        <taxon>Pseudomonadati</taxon>
        <taxon>Nitrospirota</taxon>
        <taxon>Thermodesulfovibrionia</taxon>
        <taxon>Thermodesulfovibrionales</taxon>
        <taxon>Thermodesulfovibrionaceae</taxon>
        <taxon>Thermodesulfovibrio</taxon>
    </lineage>
</organism>
<evidence type="ECO:0000256" key="5">
    <source>
        <dbReference type="ARBA" id="ARBA00022833"/>
    </source>
</evidence>
<name>A0A7C4AK93_9BACT</name>
<evidence type="ECO:0000256" key="7">
    <source>
        <dbReference type="ARBA" id="ARBA00023125"/>
    </source>
</evidence>